<dbReference type="Proteomes" id="UP001153709">
    <property type="component" value="Chromosome 8"/>
</dbReference>
<keyword evidence="1" id="KW-0245">EGF-like domain</keyword>
<dbReference type="InterPro" id="IPR000742">
    <property type="entry name" value="EGF"/>
</dbReference>
<reference evidence="4" key="1">
    <citation type="submission" date="2022-01" db="EMBL/GenBank/DDBJ databases">
        <authorList>
            <person name="King R."/>
        </authorList>
    </citation>
    <scope>NUCLEOTIDE SEQUENCE</scope>
</reference>
<evidence type="ECO:0000313" key="4">
    <source>
        <dbReference type="EMBL" id="CAG9839306.1"/>
    </source>
</evidence>
<dbReference type="SUPFAM" id="SSF57196">
    <property type="entry name" value="EGF/Laminin"/>
    <property type="match status" value="1"/>
</dbReference>
<evidence type="ECO:0000256" key="1">
    <source>
        <dbReference type="PROSITE-ProRule" id="PRU00076"/>
    </source>
</evidence>
<keyword evidence="2" id="KW-0732">Signal</keyword>
<name>A0A9N9T5P8_DIABA</name>
<organism evidence="4 5">
    <name type="scientific">Diabrotica balteata</name>
    <name type="common">Banded cucumber beetle</name>
    <dbReference type="NCBI Taxonomy" id="107213"/>
    <lineage>
        <taxon>Eukaryota</taxon>
        <taxon>Metazoa</taxon>
        <taxon>Ecdysozoa</taxon>
        <taxon>Arthropoda</taxon>
        <taxon>Hexapoda</taxon>
        <taxon>Insecta</taxon>
        <taxon>Pterygota</taxon>
        <taxon>Neoptera</taxon>
        <taxon>Endopterygota</taxon>
        <taxon>Coleoptera</taxon>
        <taxon>Polyphaga</taxon>
        <taxon>Cucujiformia</taxon>
        <taxon>Chrysomeloidea</taxon>
        <taxon>Chrysomelidae</taxon>
        <taxon>Galerucinae</taxon>
        <taxon>Diabroticina</taxon>
        <taxon>Diabroticites</taxon>
        <taxon>Diabrotica</taxon>
    </lineage>
</organism>
<dbReference type="SMART" id="SM00181">
    <property type="entry name" value="EGF"/>
    <property type="match status" value="1"/>
</dbReference>
<comment type="caution">
    <text evidence="1">Lacks conserved residue(s) required for the propagation of feature annotation.</text>
</comment>
<dbReference type="Gene3D" id="2.10.25.10">
    <property type="entry name" value="Laminin"/>
    <property type="match status" value="1"/>
</dbReference>
<protein>
    <recommendedName>
        <fullName evidence="3">EGF-like domain-containing protein</fullName>
    </recommendedName>
</protein>
<evidence type="ECO:0000256" key="2">
    <source>
        <dbReference type="SAM" id="SignalP"/>
    </source>
</evidence>
<dbReference type="Pfam" id="PF00008">
    <property type="entry name" value="EGF"/>
    <property type="match status" value="1"/>
</dbReference>
<evidence type="ECO:0000313" key="5">
    <source>
        <dbReference type="Proteomes" id="UP001153709"/>
    </source>
</evidence>
<keyword evidence="5" id="KW-1185">Reference proteome</keyword>
<feature type="chain" id="PRO_5040485993" description="EGF-like domain-containing protein" evidence="2">
    <location>
        <begin position="19"/>
        <end position="123"/>
    </location>
</feature>
<feature type="signal peptide" evidence="2">
    <location>
        <begin position="1"/>
        <end position="18"/>
    </location>
</feature>
<sequence>MLVKVIVVLFICIEVCRSCEVGQTKQGCLIRNLVCSCGIGCISDYRYDTFQECQNALKGKKRDICKIHNPCLHNGTCIQISQQPGYRCRCEGTGYFGARCSRVCPTPGQGRVGTIYPYECIVI</sequence>
<feature type="domain" description="EGF-like" evidence="3">
    <location>
        <begin position="61"/>
        <end position="101"/>
    </location>
</feature>
<dbReference type="AlphaFoldDB" id="A0A9N9T5P8"/>
<dbReference type="PROSITE" id="PS50026">
    <property type="entry name" value="EGF_3"/>
    <property type="match status" value="1"/>
</dbReference>
<dbReference type="EMBL" id="OU898283">
    <property type="protein sequence ID" value="CAG9839306.1"/>
    <property type="molecule type" value="Genomic_DNA"/>
</dbReference>
<feature type="disulfide bond" evidence="1">
    <location>
        <begin position="71"/>
        <end position="88"/>
    </location>
</feature>
<evidence type="ECO:0000259" key="3">
    <source>
        <dbReference type="PROSITE" id="PS50026"/>
    </source>
</evidence>
<dbReference type="OrthoDB" id="10046852at2759"/>
<proteinExistence type="predicted"/>
<keyword evidence="1" id="KW-1015">Disulfide bond</keyword>
<gene>
    <name evidence="4" type="ORF">DIABBA_LOCUS12084</name>
</gene>
<accession>A0A9N9T5P8</accession>